<dbReference type="AlphaFoldDB" id="A0ABD2NJU0"/>
<accession>A0ABD2NJU0</accession>
<dbReference type="EMBL" id="JABFTP020000124">
    <property type="protein sequence ID" value="KAL3278963.1"/>
    <property type="molecule type" value="Genomic_DNA"/>
</dbReference>
<gene>
    <name evidence="2" type="ORF">HHI36_016481</name>
</gene>
<protein>
    <submittedName>
        <fullName evidence="2">Uncharacterized protein</fullName>
    </submittedName>
</protein>
<evidence type="ECO:0000313" key="2">
    <source>
        <dbReference type="EMBL" id="KAL3278963.1"/>
    </source>
</evidence>
<dbReference type="Proteomes" id="UP001516400">
    <property type="component" value="Unassembled WGS sequence"/>
</dbReference>
<feature type="compositionally biased region" description="Polar residues" evidence="1">
    <location>
        <begin position="32"/>
        <end position="41"/>
    </location>
</feature>
<reference evidence="2 3" key="1">
    <citation type="journal article" date="2021" name="BMC Biol.">
        <title>Horizontally acquired antibacterial genes associated with adaptive radiation of ladybird beetles.</title>
        <authorList>
            <person name="Li H.S."/>
            <person name="Tang X.F."/>
            <person name="Huang Y.H."/>
            <person name="Xu Z.Y."/>
            <person name="Chen M.L."/>
            <person name="Du X.Y."/>
            <person name="Qiu B.Y."/>
            <person name="Chen P.T."/>
            <person name="Zhang W."/>
            <person name="Slipinski A."/>
            <person name="Escalona H.E."/>
            <person name="Waterhouse R.M."/>
            <person name="Zwick A."/>
            <person name="Pang H."/>
        </authorList>
    </citation>
    <scope>NUCLEOTIDE SEQUENCE [LARGE SCALE GENOMIC DNA]</scope>
    <source>
        <strain evidence="2">SYSU2018</strain>
    </source>
</reference>
<comment type="caution">
    <text evidence="2">The sequence shown here is derived from an EMBL/GenBank/DDBJ whole genome shotgun (WGS) entry which is preliminary data.</text>
</comment>
<sequence length="117" mass="12788">MSLLKIHENLASIIRNLADSLSWCDDEPYADSGSSYQPSKSGESRKVNRSEDSDGYITSDKSDQNVEVPVANLGGGNETWGPCGSVMKKMKASNTTLKISVTSIKFICSSLMMRYLN</sequence>
<feature type="compositionally biased region" description="Basic and acidic residues" evidence="1">
    <location>
        <begin position="42"/>
        <end position="52"/>
    </location>
</feature>
<organism evidence="2 3">
    <name type="scientific">Cryptolaemus montrouzieri</name>
    <dbReference type="NCBI Taxonomy" id="559131"/>
    <lineage>
        <taxon>Eukaryota</taxon>
        <taxon>Metazoa</taxon>
        <taxon>Ecdysozoa</taxon>
        <taxon>Arthropoda</taxon>
        <taxon>Hexapoda</taxon>
        <taxon>Insecta</taxon>
        <taxon>Pterygota</taxon>
        <taxon>Neoptera</taxon>
        <taxon>Endopterygota</taxon>
        <taxon>Coleoptera</taxon>
        <taxon>Polyphaga</taxon>
        <taxon>Cucujiformia</taxon>
        <taxon>Coccinelloidea</taxon>
        <taxon>Coccinellidae</taxon>
        <taxon>Scymninae</taxon>
        <taxon>Scymnini</taxon>
        <taxon>Cryptolaemus</taxon>
    </lineage>
</organism>
<evidence type="ECO:0000256" key="1">
    <source>
        <dbReference type="SAM" id="MobiDB-lite"/>
    </source>
</evidence>
<evidence type="ECO:0000313" key="3">
    <source>
        <dbReference type="Proteomes" id="UP001516400"/>
    </source>
</evidence>
<name>A0ABD2NJU0_9CUCU</name>
<proteinExistence type="predicted"/>
<feature type="region of interest" description="Disordered" evidence="1">
    <location>
        <begin position="28"/>
        <end position="73"/>
    </location>
</feature>
<keyword evidence="3" id="KW-1185">Reference proteome</keyword>